<evidence type="ECO:0000313" key="10">
    <source>
        <dbReference type="EMBL" id="AGH20047.1"/>
    </source>
</evidence>
<reference evidence="10" key="1">
    <citation type="journal article" date="2013" name="PLoS ONE">
        <title>Conserved function of core clock proteins in the gymnosperm Norway spruce (Picea abies L. Karst).</title>
        <authorList>
            <person name="Karlgren A."/>
            <person name="Gyllenstrand N."/>
            <person name="Kallman T."/>
            <person name="Lagercrantz U."/>
        </authorList>
    </citation>
    <scope>NUCLEOTIDE SEQUENCE</scope>
</reference>
<accession>M4Q9T9</accession>
<dbReference type="InterPro" id="IPR017884">
    <property type="entry name" value="SANT_dom"/>
</dbReference>
<dbReference type="NCBIfam" id="TIGR01557">
    <property type="entry name" value="myb_SHAQKYF"/>
    <property type="match status" value="1"/>
</dbReference>
<evidence type="ECO:0000256" key="1">
    <source>
        <dbReference type="ARBA" id="ARBA00004123"/>
    </source>
</evidence>
<feature type="domain" description="SANT" evidence="8">
    <location>
        <begin position="42"/>
        <end position="93"/>
    </location>
</feature>
<feature type="region of interest" description="Disordered" evidence="6">
    <location>
        <begin position="505"/>
        <end position="534"/>
    </location>
</feature>
<sequence>MKMSLPSNILTLSGDSNSNSNSICSSGDELAAKVRKPYTITKQRERWSEEEHLKFLEALKMYGRAWRRIEEHIGTKTAVQIRSHAQKFFSKLVRGSSSKGVSSTERTQDIDIPPPRPKRKPRHPYPRKAVGTAHQSGSPAIKEGDVLPSVVSSVPLLSLGDGPCKRARFDRHNAKTRLCNSNNGQEVKMESPRLNSSPLSLKLFGQTMLVSTIDGPNTFSTEPAVSNNQGDFHEFVPVQQETSPLKIKAKNQILDDGNEILHSYSLKSHTTAAVNSVLHSGSVSTADKDCREKTDSDEQISSELDTNSSCLTRNQESPSIFSGYPRHVSVQRVVDGAVSENVNEVVNMTPLAHSPLAMSMSNNTSSLSKDEIMSPWPSTFSPVFPWVQMQNGDTAVAEAVAVATVAAASAWWSLYGAVPSLLHPRMFSGATAAENISSVCKAETVRGVREQSQSNTTEREGETLLQGSQSENYTSSLIQESNDARCHAEKQSFQTEEEDQIIKETELGKERSQCASNTPSSNDPEIDPYSGTNIQENTRNCVQSLQRNGGGYIPEAEEGSSIDEEEMCYSNNLSTKQGGLNEEKICVQNSRNNSYSRGQIAFRALFAQEVLPQSFSPGDGMFSKIIGRDSFFEDSKQKSSRSIEGEMCPHVKGSGASEEQAYTGKVHTQSPKAPFVSISREKVLEDSEGVVSHGLLEASAVNFCKANKFIASSFAKSKSGVGFVPYERCSM</sequence>
<dbReference type="InterPro" id="IPR001005">
    <property type="entry name" value="SANT/Myb"/>
</dbReference>
<keyword evidence="5" id="KW-0539">Nucleus</keyword>
<dbReference type="GO" id="GO:0005634">
    <property type="term" value="C:nucleus"/>
    <property type="evidence" value="ECO:0007669"/>
    <property type="project" value="UniProtKB-SubCell"/>
</dbReference>
<evidence type="ECO:0000256" key="3">
    <source>
        <dbReference type="ARBA" id="ARBA00023125"/>
    </source>
</evidence>
<proteinExistence type="evidence at transcript level"/>
<dbReference type="AlphaFoldDB" id="M4Q9T9"/>
<dbReference type="Pfam" id="PF00249">
    <property type="entry name" value="Myb_DNA-binding"/>
    <property type="match status" value="1"/>
</dbReference>
<feature type="domain" description="HTH myb-type" evidence="9">
    <location>
        <begin position="39"/>
        <end position="93"/>
    </location>
</feature>
<dbReference type="InterPro" id="IPR006447">
    <property type="entry name" value="Myb_dom_plants"/>
</dbReference>
<feature type="region of interest" description="Disordered" evidence="6">
    <location>
        <begin position="642"/>
        <end position="661"/>
    </location>
</feature>
<feature type="compositionally biased region" description="Basic residues" evidence="6">
    <location>
        <begin position="116"/>
        <end position="126"/>
    </location>
</feature>
<dbReference type="PROSITE" id="PS50090">
    <property type="entry name" value="MYB_LIKE"/>
    <property type="match status" value="1"/>
</dbReference>
<feature type="compositionally biased region" description="Polar residues" evidence="6">
    <location>
        <begin position="95"/>
        <end position="105"/>
    </location>
</feature>
<dbReference type="SMART" id="SM00717">
    <property type="entry name" value="SANT"/>
    <property type="match status" value="1"/>
</dbReference>
<comment type="subcellular location">
    <subcellularLocation>
        <location evidence="1">Nucleus</location>
    </subcellularLocation>
</comment>
<feature type="compositionally biased region" description="Polar residues" evidence="6">
    <location>
        <begin position="513"/>
        <end position="523"/>
    </location>
</feature>
<protein>
    <submittedName>
        <fullName evidence="10">CCA1-like protein</fullName>
    </submittedName>
</protein>
<evidence type="ECO:0000256" key="4">
    <source>
        <dbReference type="ARBA" id="ARBA00023163"/>
    </source>
</evidence>
<dbReference type="SUPFAM" id="SSF46689">
    <property type="entry name" value="Homeodomain-like"/>
    <property type="match status" value="1"/>
</dbReference>
<dbReference type="CDD" id="cd00167">
    <property type="entry name" value="SANT"/>
    <property type="match status" value="1"/>
</dbReference>
<dbReference type="PANTHER" id="PTHR12802:SF155">
    <property type="entry name" value="DEUBIQUITINASE MYSM1"/>
    <property type="match status" value="1"/>
</dbReference>
<name>M4Q9T9_PICAB</name>
<dbReference type="PANTHER" id="PTHR12802">
    <property type="entry name" value="SWI/SNF COMPLEX-RELATED"/>
    <property type="match status" value="1"/>
</dbReference>
<dbReference type="EMBL" id="KC311521">
    <property type="protein sequence ID" value="AGH20047.1"/>
    <property type="molecule type" value="mRNA"/>
</dbReference>
<dbReference type="InterPro" id="IPR017930">
    <property type="entry name" value="Myb_dom"/>
</dbReference>
<dbReference type="PROSITE" id="PS51294">
    <property type="entry name" value="HTH_MYB"/>
    <property type="match status" value="1"/>
</dbReference>
<feature type="domain" description="Myb-like" evidence="7">
    <location>
        <begin position="39"/>
        <end position="89"/>
    </location>
</feature>
<dbReference type="FunFam" id="1.10.10.60:FF:000023">
    <property type="entry name" value="protein REVEILLE 6 isoform X1"/>
    <property type="match status" value="1"/>
</dbReference>
<keyword evidence="3" id="KW-0238">DNA-binding</keyword>
<feature type="region of interest" description="Disordered" evidence="6">
    <location>
        <begin position="92"/>
        <end position="143"/>
    </location>
</feature>
<keyword evidence="2" id="KW-0805">Transcription regulation</keyword>
<feature type="region of interest" description="Disordered" evidence="6">
    <location>
        <begin position="444"/>
        <end position="472"/>
    </location>
</feature>
<evidence type="ECO:0000256" key="6">
    <source>
        <dbReference type="SAM" id="MobiDB-lite"/>
    </source>
</evidence>
<organism evidence="10">
    <name type="scientific">Picea abies</name>
    <name type="common">Norway spruce</name>
    <name type="synonym">Picea excelsa</name>
    <dbReference type="NCBI Taxonomy" id="3329"/>
    <lineage>
        <taxon>Eukaryota</taxon>
        <taxon>Viridiplantae</taxon>
        <taxon>Streptophyta</taxon>
        <taxon>Embryophyta</taxon>
        <taxon>Tracheophyta</taxon>
        <taxon>Spermatophyta</taxon>
        <taxon>Pinopsida</taxon>
        <taxon>Pinidae</taxon>
        <taxon>Conifers I</taxon>
        <taxon>Pinales</taxon>
        <taxon>Pinaceae</taxon>
        <taxon>Picea</taxon>
    </lineage>
</organism>
<dbReference type="GO" id="GO:0010468">
    <property type="term" value="P:regulation of gene expression"/>
    <property type="evidence" value="ECO:0007669"/>
    <property type="project" value="UniProtKB-ARBA"/>
</dbReference>
<feature type="region of interest" description="Disordered" evidence="6">
    <location>
        <begin position="287"/>
        <end position="312"/>
    </location>
</feature>
<dbReference type="Gene3D" id="1.10.10.60">
    <property type="entry name" value="Homeodomain-like"/>
    <property type="match status" value="1"/>
</dbReference>
<feature type="compositionally biased region" description="Polar residues" evidence="6">
    <location>
        <begin position="301"/>
        <end position="312"/>
    </location>
</feature>
<dbReference type="PROSITE" id="PS51293">
    <property type="entry name" value="SANT"/>
    <property type="match status" value="1"/>
</dbReference>
<feature type="compositionally biased region" description="Basic and acidic residues" evidence="6">
    <location>
        <begin position="287"/>
        <end position="296"/>
    </location>
</feature>
<evidence type="ECO:0000256" key="5">
    <source>
        <dbReference type="ARBA" id="ARBA00023242"/>
    </source>
</evidence>
<dbReference type="InterPro" id="IPR009057">
    <property type="entry name" value="Homeodomain-like_sf"/>
</dbReference>
<evidence type="ECO:0000259" key="7">
    <source>
        <dbReference type="PROSITE" id="PS50090"/>
    </source>
</evidence>
<evidence type="ECO:0000259" key="8">
    <source>
        <dbReference type="PROSITE" id="PS51293"/>
    </source>
</evidence>
<evidence type="ECO:0000259" key="9">
    <source>
        <dbReference type="PROSITE" id="PS51294"/>
    </source>
</evidence>
<keyword evidence="4" id="KW-0804">Transcription</keyword>
<dbReference type="GO" id="GO:0003677">
    <property type="term" value="F:DNA binding"/>
    <property type="evidence" value="ECO:0007669"/>
    <property type="project" value="UniProtKB-KW"/>
</dbReference>
<evidence type="ECO:0000256" key="2">
    <source>
        <dbReference type="ARBA" id="ARBA00023015"/>
    </source>
</evidence>